<evidence type="ECO:0000313" key="1">
    <source>
        <dbReference type="EMBL" id="MDJ1481904.1"/>
    </source>
</evidence>
<protein>
    <submittedName>
        <fullName evidence="1">Uncharacterized protein</fullName>
    </submittedName>
</protein>
<dbReference type="Proteomes" id="UP001241110">
    <property type="component" value="Unassembled WGS sequence"/>
</dbReference>
<dbReference type="SUPFAM" id="SSF47473">
    <property type="entry name" value="EF-hand"/>
    <property type="match status" value="1"/>
</dbReference>
<gene>
    <name evidence="1" type="ORF">QNI16_15495</name>
</gene>
<proteinExistence type="predicted"/>
<organism evidence="1 2">
    <name type="scientific">Xanthocytophaga flava</name>
    <dbReference type="NCBI Taxonomy" id="3048013"/>
    <lineage>
        <taxon>Bacteria</taxon>
        <taxon>Pseudomonadati</taxon>
        <taxon>Bacteroidota</taxon>
        <taxon>Cytophagia</taxon>
        <taxon>Cytophagales</taxon>
        <taxon>Rhodocytophagaceae</taxon>
        <taxon>Xanthocytophaga</taxon>
    </lineage>
</organism>
<dbReference type="EMBL" id="JASJOS010000006">
    <property type="protein sequence ID" value="MDJ1481904.1"/>
    <property type="molecule type" value="Genomic_DNA"/>
</dbReference>
<name>A0AAE3U6J0_9BACT</name>
<comment type="caution">
    <text evidence="1">The sequence shown here is derived from an EMBL/GenBank/DDBJ whole genome shotgun (WGS) entry which is preliminary data.</text>
</comment>
<sequence length="173" mass="20483">MIRIELIPLEGIYIESIGRVELARSKDEVERIIGKADREDGQRCVYDHYEFRLDFDKNNQLEFIEFIYGPFPERTQPEIFGIKPFETEAMKLVNILNERNNGYVDLSEANHVFTFHEISVGIWRDATEEDIKQMISEMKEHGEFEAVQENMKNQLEMAKYFWTIGLGAKNYYK</sequence>
<accession>A0AAE3U6J0</accession>
<dbReference type="InterPro" id="IPR011992">
    <property type="entry name" value="EF-hand-dom_pair"/>
</dbReference>
<evidence type="ECO:0000313" key="2">
    <source>
        <dbReference type="Proteomes" id="UP001241110"/>
    </source>
</evidence>
<dbReference type="Gene3D" id="1.10.238.10">
    <property type="entry name" value="EF-hand"/>
    <property type="match status" value="1"/>
</dbReference>
<dbReference type="RefSeq" id="WP_313980323.1">
    <property type="nucleotide sequence ID" value="NZ_JASJOS010000006.1"/>
</dbReference>
<dbReference type="AlphaFoldDB" id="A0AAE3U6J0"/>
<reference evidence="1" key="1">
    <citation type="submission" date="2023-05" db="EMBL/GenBank/DDBJ databases">
        <authorList>
            <person name="Zhang X."/>
        </authorList>
    </citation>
    <scope>NUCLEOTIDE SEQUENCE</scope>
    <source>
        <strain evidence="1">YF14B1</strain>
    </source>
</reference>